<dbReference type="NCBIfam" id="NF006829">
    <property type="entry name" value="PRK09352.1"/>
    <property type="match status" value="1"/>
</dbReference>
<keyword evidence="6 9" id="KW-0275">Fatty acid biosynthesis</keyword>
<keyword evidence="4 9" id="KW-0276">Fatty acid metabolism</keyword>
<dbReference type="Pfam" id="PF08541">
    <property type="entry name" value="ACP_syn_III_C"/>
    <property type="match status" value="1"/>
</dbReference>
<dbReference type="HAMAP" id="MF_01815">
    <property type="entry name" value="FabH"/>
    <property type="match status" value="1"/>
</dbReference>
<dbReference type="GO" id="GO:0006633">
    <property type="term" value="P:fatty acid biosynthetic process"/>
    <property type="evidence" value="ECO:0007669"/>
    <property type="project" value="UniProtKB-UniRule"/>
</dbReference>
<feature type="active site" evidence="9">
    <location>
        <position position="250"/>
    </location>
</feature>
<feature type="domain" description="Beta-ketoacyl-[acyl-carrier-protein] synthase III C-terminal" evidence="10">
    <location>
        <begin position="234"/>
        <end position="323"/>
    </location>
</feature>
<name>A0A0R2H8D8_WEIVI</name>
<dbReference type="PATRIC" id="fig|1629.5.peg.1118"/>
<dbReference type="UniPathway" id="UPA00094"/>
<dbReference type="NCBIfam" id="TIGR00747">
    <property type="entry name" value="fabH"/>
    <property type="match status" value="1"/>
</dbReference>
<dbReference type="InterPro" id="IPR013751">
    <property type="entry name" value="ACP_syn_III_N"/>
</dbReference>
<feature type="active site" evidence="9">
    <location>
        <position position="280"/>
    </location>
</feature>
<evidence type="ECO:0000256" key="6">
    <source>
        <dbReference type="ARBA" id="ARBA00023160"/>
    </source>
</evidence>
<evidence type="ECO:0000313" key="13">
    <source>
        <dbReference type="Proteomes" id="UP000051992"/>
    </source>
</evidence>
<keyword evidence="2 9" id="KW-0444">Lipid biosynthesis</keyword>
<comment type="catalytic activity">
    <reaction evidence="9">
        <text>malonyl-[ACP] + acetyl-CoA + H(+) = 3-oxobutanoyl-[ACP] + CO2 + CoA</text>
        <dbReference type="Rhea" id="RHEA:12080"/>
        <dbReference type="Rhea" id="RHEA-COMP:9623"/>
        <dbReference type="Rhea" id="RHEA-COMP:9625"/>
        <dbReference type="ChEBI" id="CHEBI:15378"/>
        <dbReference type="ChEBI" id="CHEBI:16526"/>
        <dbReference type="ChEBI" id="CHEBI:57287"/>
        <dbReference type="ChEBI" id="CHEBI:57288"/>
        <dbReference type="ChEBI" id="CHEBI:78449"/>
        <dbReference type="ChEBI" id="CHEBI:78450"/>
        <dbReference type="EC" id="2.3.1.180"/>
    </reaction>
</comment>
<dbReference type="Gene3D" id="3.40.47.10">
    <property type="match status" value="1"/>
</dbReference>
<keyword evidence="9" id="KW-0963">Cytoplasm</keyword>
<evidence type="ECO:0000256" key="8">
    <source>
        <dbReference type="ARBA" id="ARBA00023315"/>
    </source>
</evidence>
<keyword evidence="3 9" id="KW-0808">Transferase</keyword>
<evidence type="ECO:0000256" key="1">
    <source>
        <dbReference type="ARBA" id="ARBA00008642"/>
    </source>
</evidence>
<dbReference type="CDD" id="cd00830">
    <property type="entry name" value="KAS_III"/>
    <property type="match status" value="1"/>
</dbReference>
<dbReference type="PANTHER" id="PTHR43091">
    <property type="entry name" value="3-OXOACYL-[ACYL-CARRIER-PROTEIN] SYNTHASE"/>
    <property type="match status" value="1"/>
</dbReference>
<evidence type="ECO:0000256" key="3">
    <source>
        <dbReference type="ARBA" id="ARBA00022679"/>
    </source>
</evidence>
<sequence length="323" mass="34647">MEKFSILSTALAVPANRVTNNDLSQMMDTSDEWIKSRTGIRQRHITQGQTTTDLAYAVAQKLLDKAHLAASELDFIIVATMSPDALAPTVSTQVQGLLRANNAFGIDINVACTGFVSALSLAAKLIETRYQHGLVIGAETLSRLVDWHDRSTAVLFGDGAAGVLVGKTDAEVGLIGEGFKSYGDQGAALTAGQLNQHTVFNATDVPTDLSFHMDGRAVYQFATRRVPELILRVLAENDLSVDDVDLFILHQANARIIQSIAHHLDQPLDKFPINVEEYGNTSAASVPILLAELQAQGQLQPGQKIMLAGFGAGLTTGTTLIQI</sequence>
<protein>
    <recommendedName>
        <fullName evidence="9">Beta-ketoacyl-[acyl-carrier-protein] synthase III</fullName>
        <shortName evidence="9">Beta-ketoacyl-ACP synthase III</shortName>
        <shortName evidence="9">KAS III</shortName>
        <ecNumber evidence="9">2.3.1.180</ecNumber>
    </recommendedName>
    <alternativeName>
        <fullName evidence="9">3-oxoacyl-[acyl-carrier-protein] synthase 3</fullName>
    </alternativeName>
    <alternativeName>
        <fullName evidence="9">3-oxoacyl-[acyl-carrier-protein] synthase III</fullName>
    </alternativeName>
</protein>
<evidence type="ECO:0000259" key="11">
    <source>
        <dbReference type="Pfam" id="PF08545"/>
    </source>
</evidence>
<gene>
    <name evidence="9" type="primary">fabH</name>
    <name evidence="12" type="ORF">IV50_GL001111</name>
</gene>
<keyword evidence="5 9" id="KW-0443">Lipid metabolism</keyword>
<comment type="similarity">
    <text evidence="1 9">Belongs to the thiolase-like superfamily. FabH family.</text>
</comment>
<keyword evidence="7 9" id="KW-0511">Multifunctional enzyme</keyword>
<feature type="domain" description="Beta-ketoacyl-[acyl-carrier-protein] synthase III N-terminal" evidence="11">
    <location>
        <begin position="106"/>
        <end position="180"/>
    </location>
</feature>
<organism evidence="12 13">
    <name type="scientific">Weissella viridescens</name>
    <name type="common">Lactobacillus viridescens</name>
    <dbReference type="NCBI Taxonomy" id="1629"/>
    <lineage>
        <taxon>Bacteria</taxon>
        <taxon>Bacillati</taxon>
        <taxon>Bacillota</taxon>
        <taxon>Bacilli</taxon>
        <taxon>Lactobacillales</taxon>
        <taxon>Lactobacillaceae</taxon>
        <taxon>Weissella</taxon>
    </lineage>
</organism>
<proteinExistence type="inferred from homology"/>
<dbReference type="AlphaFoldDB" id="A0A0R2H8D8"/>
<evidence type="ECO:0000259" key="10">
    <source>
        <dbReference type="Pfam" id="PF08541"/>
    </source>
</evidence>
<dbReference type="InterPro" id="IPR013747">
    <property type="entry name" value="ACP_syn_III_C"/>
</dbReference>
<evidence type="ECO:0000256" key="4">
    <source>
        <dbReference type="ARBA" id="ARBA00022832"/>
    </source>
</evidence>
<comment type="subcellular location">
    <subcellularLocation>
        <location evidence="9">Cytoplasm</location>
    </subcellularLocation>
</comment>
<evidence type="ECO:0000256" key="5">
    <source>
        <dbReference type="ARBA" id="ARBA00023098"/>
    </source>
</evidence>
<comment type="subunit">
    <text evidence="9">Homodimer.</text>
</comment>
<dbReference type="GO" id="GO:0033818">
    <property type="term" value="F:beta-ketoacyl-acyl-carrier-protein synthase III activity"/>
    <property type="evidence" value="ECO:0007669"/>
    <property type="project" value="UniProtKB-UniRule"/>
</dbReference>
<dbReference type="InterPro" id="IPR016039">
    <property type="entry name" value="Thiolase-like"/>
</dbReference>
<dbReference type="EC" id="2.3.1.180" evidence="9"/>
<dbReference type="OrthoDB" id="9815506at2"/>
<feature type="region of interest" description="ACP-binding" evidence="9">
    <location>
        <begin position="251"/>
        <end position="255"/>
    </location>
</feature>
<dbReference type="GO" id="GO:0004315">
    <property type="term" value="F:3-oxoacyl-[acyl-carrier-protein] synthase activity"/>
    <property type="evidence" value="ECO:0007669"/>
    <property type="project" value="InterPro"/>
</dbReference>
<evidence type="ECO:0000256" key="7">
    <source>
        <dbReference type="ARBA" id="ARBA00023268"/>
    </source>
</evidence>
<dbReference type="PANTHER" id="PTHR43091:SF1">
    <property type="entry name" value="BETA-KETOACYL-[ACYL-CARRIER-PROTEIN] SYNTHASE III, CHLOROPLASTIC"/>
    <property type="match status" value="1"/>
</dbReference>
<dbReference type="Pfam" id="PF08545">
    <property type="entry name" value="ACP_syn_III"/>
    <property type="match status" value="1"/>
</dbReference>
<evidence type="ECO:0000256" key="2">
    <source>
        <dbReference type="ARBA" id="ARBA00022516"/>
    </source>
</evidence>
<accession>A0A0R2H8D8</accession>
<dbReference type="GO" id="GO:0005737">
    <property type="term" value="C:cytoplasm"/>
    <property type="evidence" value="ECO:0007669"/>
    <property type="project" value="UniProtKB-SubCell"/>
</dbReference>
<dbReference type="EMBL" id="JQBM01000003">
    <property type="protein sequence ID" value="KRN46138.1"/>
    <property type="molecule type" value="Genomic_DNA"/>
</dbReference>
<comment type="domain">
    <text evidence="9">The last Arg residue of the ACP-binding site is essential for the weak association between ACP/AcpP and FabH.</text>
</comment>
<keyword evidence="8 9" id="KW-0012">Acyltransferase</keyword>
<dbReference type="SUPFAM" id="SSF53901">
    <property type="entry name" value="Thiolase-like"/>
    <property type="match status" value="1"/>
</dbReference>
<evidence type="ECO:0000313" key="12">
    <source>
        <dbReference type="EMBL" id="KRN46138.1"/>
    </source>
</evidence>
<evidence type="ECO:0000256" key="9">
    <source>
        <dbReference type="HAMAP-Rule" id="MF_01815"/>
    </source>
</evidence>
<comment type="caution">
    <text evidence="12">The sequence shown here is derived from an EMBL/GenBank/DDBJ whole genome shotgun (WGS) entry which is preliminary data.</text>
</comment>
<dbReference type="RefSeq" id="WP_057746263.1">
    <property type="nucleotide sequence ID" value="NZ_BJLU01000005.1"/>
</dbReference>
<dbReference type="InterPro" id="IPR004655">
    <property type="entry name" value="FabH"/>
</dbReference>
<comment type="pathway">
    <text evidence="9">Lipid metabolism; fatty acid biosynthesis.</text>
</comment>
<feature type="active site" evidence="9">
    <location>
        <position position="112"/>
    </location>
</feature>
<comment type="function">
    <text evidence="9">Catalyzes the condensation reaction of fatty acid synthesis by the addition to an acyl acceptor of two carbons from malonyl-ACP. Catalyzes the first condensation reaction which initiates fatty acid synthesis and may therefore play a role in governing the total rate of fatty acid production. Possesses both acetoacetyl-ACP synthase and acetyl transacylase activities. Its substrate specificity determines the biosynthesis of branched-chain and/or straight-chain of fatty acids.</text>
</comment>
<dbReference type="Proteomes" id="UP000051992">
    <property type="component" value="Unassembled WGS sequence"/>
</dbReference>
<keyword evidence="13" id="KW-1185">Reference proteome</keyword>
<reference evidence="12 13" key="1">
    <citation type="journal article" date="2015" name="Genome Announc.">
        <title>Expanding the biotechnology potential of lactobacilli through comparative genomics of 213 strains and associated genera.</title>
        <authorList>
            <person name="Sun Z."/>
            <person name="Harris H.M."/>
            <person name="McCann A."/>
            <person name="Guo C."/>
            <person name="Argimon S."/>
            <person name="Zhang W."/>
            <person name="Yang X."/>
            <person name="Jeffery I.B."/>
            <person name="Cooney J.C."/>
            <person name="Kagawa T.F."/>
            <person name="Liu W."/>
            <person name="Song Y."/>
            <person name="Salvetti E."/>
            <person name="Wrobel A."/>
            <person name="Rasinkangas P."/>
            <person name="Parkhill J."/>
            <person name="Rea M.C."/>
            <person name="O'Sullivan O."/>
            <person name="Ritari J."/>
            <person name="Douillard F.P."/>
            <person name="Paul Ross R."/>
            <person name="Yang R."/>
            <person name="Briner A.E."/>
            <person name="Felis G.E."/>
            <person name="de Vos W.M."/>
            <person name="Barrangou R."/>
            <person name="Klaenhammer T.R."/>
            <person name="Caufield P.W."/>
            <person name="Cui Y."/>
            <person name="Zhang H."/>
            <person name="O'Toole P.W."/>
        </authorList>
    </citation>
    <scope>NUCLEOTIDE SEQUENCE [LARGE SCALE GENOMIC DNA]</scope>
    <source>
        <strain evidence="12 13">DSM 20410</strain>
    </source>
</reference>